<dbReference type="GO" id="GO:0043531">
    <property type="term" value="F:ADP binding"/>
    <property type="evidence" value="ECO:0007669"/>
    <property type="project" value="InterPro"/>
</dbReference>
<feature type="repeat" description="WD" evidence="3">
    <location>
        <begin position="986"/>
        <end position="1027"/>
    </location>
</feature>
<protein>
    <submittedName>
        <fullName evidence="6">WD-repeat protein</fullName>
    </submittedName>
</protein>
<dbReference type="KEGG" id="amr:AM1_6015"/>
<dbReference type="InterPro" id="IPR020472">
    <property type="entry name" value="WD40_PAC1"/>
</dbReference>
<feature type="repeat" description="WD" evidence="3">
    <location>
        <begin position="1028"/>
        <end position="1069"/>
    </location>
</feature>
<feature type="repeat" description="WD" evidence="3">
    <location>
        <begin position="860"/>
        <end position="901"/>
    </location>
</feature>
<dbReference type="eggNOG" id="COG2319">
    <property type="taxonomic scope" value="Bacteria"/>
</dbReference>
<dbReference type="SUPFAM" id="SSF141571">
    <property type="entry name" value="Pentapeptide repeat-like"/>
    <property type="match status" value="1"/>
</dbReference>
<evidence type="ECO:0000313" key="7">
    <source>
        <dbReference type="Proteomes" id="UP000000268"/>
    </source>
</evidence>
<feature type="region of interest" description="Disordered" evidence="4">
    <location>
        <begin position="73"/>
        <end position="97"/>
    </location>
</feature>
<keyword evidence="7" id="KW-1185">Reference proteome</keyword>
<dbReference type="SMART" id="SM00320">
    <property type="entry name" value="WD40"/>
    <property type="match status" value="14"/>
</dbReference>
<feature type="repeat" description="WD" evidence="3">
    <location>
        <begin position="1112"/>
        <end position="1153"/>
    </location>
</feature>
<dbReference type="Gene3D" id="2.130.10.10">
    <property type="entry name" value="YVTN repeat-like/Quinoprotein amine dehydrogenase"/>
    <property type="match status" value="7"/>
</dbReference>
<dbReference type="GO" id="GO:0043161">
    <property type="term" value="P:proteasome-mediated ubiquitin-dependent protein catabolic process"/>
    <property type="evidence" value="ECO:0007669"/>
    <property type="project" value="TreeGrafter"/>
</dbReference>
<dbReference type="PROSITE" id="PS00678">
    <property type="entry name" value="WD_REPEATS_1"/>
    <property type="match status" value="10"/>
</dbReference>
<dbReference type="InterPro" id="IPR015943">
    <property type="entry name" value="WD40/YVTN_repeat-like_dom_sf"/>
</dbReference>
<dbReference type="InterPro" id="IPR002182">
    <property type="entry name" value="NB-ARC"/>
</dbReference>
<evidence type="ECO:0000256" key="4">
    <source>
        <dbReference type="SAM" id="MobiDB-lite"/>
    </source>
</evidence>
<dbReference type="GO" id="GO:0043130">
    <property type="term" value="F:ubiquitin binding"/>
    <property type="evidence" value="ECO:0007669"/>
    <property type="project" value="TreeGrafter"/>
</dbReference>
<organism evidence="6 7">
    <name type="scientific">Acaryochloris marina (strain MBIC 11017)</name>
    <dbReference type="NCBI Taxonomy" id="329726"/>
    <lineage>
        <taxon>Bacteria</taxon>
        <taxon>Bacillati</taxon>
        <taxon>Cyanobacteriota</taxon>
        <taxon>Cyanophyceae</taxon>
        <taxon>Acaryochloridales</taxon>
        <taxon>Acaryochloridaceae</taxon>
        <taxon>Acaryochloris</taxon>
    </lineage>
</organism>
<keyword evidence="2" id="KW-0677">Repeat</keyword>
<accession>B0C2Q9</accession>
<dbReference type="PROSITE" id="PS50082">
    <property type="entry name" value="WD_REPEATS_2"/>
    <property type="match status" value="13"/>
</dbReference>
<dbReference type="Pfam" id="PF00400">
    <property type="entry name" value="WD40"/>
    <property type="match status" value="9"/>
</dbReference>
<evidence type="ECO:0000256" key="1">
    <source>
        <dbReference type="ARBA" id="ARBA00022574"/>
    </source>
</evidence>
<dbReference type="Pfam" id="PF00931">
    <property type="entry name" value="NB-ARC"/>
    <property type="match status" value="1"/>
</dbReference>
<dbReference type="PRINTS" id="PR00364">
    <property type="entry name" value="DISEASERSIST"/>
</dbReference>
<evidence type="ECO:0000259" key="5">
    <source>
        <dbReference type="Pfam" id="PF00931"/>
    </source>
</evidence>
<feature type="repeat" description="WD" evidence="3">
    <location>
        <begin position="646"/>
        <end position="691"/>
    </location>
</feature>
<dbReference type="GO" id="GO:0005737">
    <property type="term" value="C:cytoplasm"/>
    <property type="evidence" value="ECO:0007669"/>
    <property type="project" value="TreeGrafter"/>
</dbReference>
<feature type="repeat" description="WD" evidence="3">
    <location>
        <begin position="776"/>
        <end position="817"/>
    </location>
</feature>
<gene>
    <name evidence="6" type="ordered locus">AM1_6015</name>
</gene>
<feature type="domain" description="NB-ARC" evidence="5">
    <location>
        <begin position="127"/>
        <end position="213"/>
    </location>
</feature>
<dbReference type="InterPro" id="IPR027417">
    <property type="entry name" value="P-loop_NTPase"/>
</dbReference>
<dbReference type="eggNOG" id="COG1672">
    <property type="taxonomic scope" value="Bacteria"/>
</dbReference>
<dbReference type="AlphaFoldDB" id="B0C2Q9"/>
<dbReference type="Gene3D" id="3.40.50.300">
    <property type="entry name" value="P-loop containing nucleotide triphosphate hydrolases"/>
    <property type="match status" value="1"/>
</dbReference>
<dbReference type="PANTHER" id="PTHR19849">
    <property type="entry name" value="PHOSPHOLIPASE A-2-ACTIVATING PROTEIN"/>
    <property type="match status" value="1"/>
</dbReference>
<dbReference type="PANTHER" id="PTHR19849:SF1">
    <property type="entry name" value="F-BOX_WD REPEAT-CONTAINING PROTEIN 7"/>
    <property type="match status" value="1"/>
</dbReference>
<feature type="repeat" description="WD" evidence="3">
    <location>
        <begin position="692"/>
        <end position="733"/>
    </location>
</feature>
<feature type="repeat" description="WD" evidence="3">
    <location>
        <begin position="902"/>
        <end position="943"/>
    </location>
</feature>
<feature type="repeat" description="WD" evidence="3">
    <location>
        <begin position="734"/>
        <end position="775"/>
    </location>
</feature>
<evidence type="ECO:0000256" key="2">
    <source>
        <dbReference type="ARBA" id="ARBA00022737"/>
    </source>
</evidence>
<dbReference type="PROSITE" id="PS50294">
    <property type="entry name" value="WD_REPEATS_REGION"/>
    <property type="match status" value="13"/>
</dbReference>
<dbReference type="Pfam" id="PF25173">
    <property type="entry name" value="Beta-prop_WDR3_1st"/>
    <property type="match status" value="1"/>
</dbReference>
<dbReference type="OrthoDB" id="434800at2"/>
<dbReference type="STRING" id="329726.AM1_6015"/>
<reference evidence="6 7" key="1">
    <citation type="journal article" date="2008" name="Proc. Natl. Acad. Sci. U.S.A.">
        <title>Niche adaptation and genome expansion in the chlorophyll d-producing cyanobacterium Acaryochloris marina.</title>
        <authorList>
            <person name="Swingley W.D."/>
            <person name="Chen M."/>
            <person name="Cheung P.C."/>
            <person name="Conrad A.L."/>
            <person name="Dejesa L.C."/>
            <person name="Hao J."/>
            <person name="Honchak B.M."/>
            <person name="Karbach L.E."/>
            <person name="Kurdoglu A."/>
            <person name="Lahiri S."/>
            <person name="Mastrian S.D."/>
            <person name="Miyashita H."/>
            <person name="Page L."/>
            <person name="Ramakrishna P."/>
            <person name="Satoh S."/>
            <person name="Sattley W.M."/>
            <person name="Shimada Y."/>
            <person name="Taylor H.L."/>
            <person name="Tomo T."/>
            <person name="Tsuchiya T."/>
            <person name="Wang Z.T."/>
            <person name="Raymond J."/>
            <person name="Mimuro M."/>
            <person name="Blankenship R.E."/>
            <person name="Touchman J.W."/>
        </authorList>
    </citation>
    <scope>NUCLEOTIDE SEQUENCE [LARGE SCALE GENOMIC DNA]</scope>
    <source>
        <strain evidence="7">MBIC 11017</strain>
    </source>
</reference>
<keyword evidence="1 3" id="KW-0853">WD repeat</keyword>
<dbReference type="InterPro" id="IPR019775">
    <property type="entry name" value="WD40_repeat_CS"/>
</dbReference>
<dbReference type="Proteomes" id="UP000000268">
    <property type="component" value="Chromosome"/>
</dbReference>
<dbReference type="SUPFAM" id="SSF52540">
    <property type="entry name" value="P-loop containing nucleoside triphosphate hydrolases"/>
    <property type="match status" value="1"/>
</dbReference>
<feature type="repeat" description="WD" evidence="3">
    <location>
        <begin position="1070"/>
        <end position="1111"/>
    </location>
</feature>
<dbReference type="RefSeq" id="WP_012166149.1">
    <property type="nucleotide sequence ID" value="NC_009925.1"/>
</dbReference>
<dbReference type="GO" id="GO:0010992">
    <property type="term" value="P:ubiquitin recycling"/>
    <property type="evidence" value="ECO:0007669"/>
    <property type="project" value="TreeGrafter"/>
</dbReference>
<dbReference type="CDD" id="cd00200">
    <property type="entry name" value="WD40"/>
    <property type="match status" value="2"/>
</dbReference>
<name>B0C2Q9_ACAM1</name>
<feature type="repeat" description="WD" evidence="3">
    <location>
        <begin position="944"/>
        <end position="985"/>
    </location>
</feature>
<sequence>MSRSLKVRSDRTDQAKLALKRNGFHSQRALAEAAGFSLATVSNFLRGLPVDFATFVELSAHLSLDWQSLADVGGSQPTPSHQSADQPPSRPAQDRRLNWGESPDVSSFVGRSAELSILRQWIEVARCRLIMILGMGGIGKTSLSVTLVHQVQEKFDCVIWRSLRNAPSVEAILDQLSQCFFPSQQNQTSLDAKILQLLAYVRENRCLIVLDNVESILQSCDRNDQFHAAHEGYQHLFKVMGETQHQSCLILTSREVPRSLTTLTGETTPVRNFILKGLPYAEAQQLFPFKGNFEGQSSEWETLIDHYSGNPLALKIIASAIQNFFNGNISQFLALLKEETFVVDDIHNLLAEQFDRLTALEQDIMYWLALNREPTTWQELQSDLANHHSSAEILQAISSLERKSLIEKQNQGFTQSAVVMDFLIQEFVEMMVEALIAQDLCRLSSHCLIKVNSNDYLQDIQTCLVLDPITQKLQTHLGSLPHLKEHLKQILAQARQQPLQLAGYIGGNIFNLLRHLQVDLGHYDFSNLTLWQANLQGLRLNKINLSGCDLAHSSFSQTFSSIRAVTFSPEWSQTGVENQLLATGDTSGEIRLWQVPEGQNILTLSGHTNWVCALAFHPKEKLLASASADHSIKIWNTHTGQCLNTLIGHRSWVMSVAYSPSGKELQPFLASCSADRKIKLWDVQTGQCLQTLAEHQHGVWSIAIDPQGKYVASASADQTVKLWDVQTGQCLRTYQGHSQGVWSVTFSPDGKLLATGSADQTIKLWNVQTGQCLNTFKGHQNWVWSVCFNPQGDILVSGSADQSIRLWKIQTGQCLRILSGHQNWVWSVAVSPEGNLMASGSEDRTLRLWDIHQGQCLKTWQGYGNWVRSIVFHPQGEVLYSGSTDQVIKRWSAQSGKYLGALSESANAIWTMACHPTAQWLASGHEDSSVKLWDLQTHQCIYAITRHLNTVWSVAFNPSGDYLASGSADQTMKLWQTETGQLLQTFSGHENWVCSVAFHPQAEVLASGSYDRTIKLWNMTSGQCVQTLKGHTSGLWAIAFSPDGELLASCGTDQTIKLWDVQTGQCLKTLRGHENWVMSVAFHPLGRLLASASADHTLKVWDVQSSECLQTLSGHQNEVWSVAFSFDGQILASGGDDQTLKLWDVNTYDCLKTLRSPKPYEGMNITDVTGLTPAQKATLKSLGAKDHPPCL</sequence>
<dbReference type="HOGENOM" id="CLU_005071_2_0_3"/>
<feature type="compositionally biased region" description="Polar residues" evidence="4">
    <location>
        <begin position="75"/>
        <end position="86"/>
    </location>
</feature>
<dbReference type="FunFam" id="2.130.10.10:FF:000228">
    <property type="entry name" value="COMPASS-like H3K4 histone methylase component WDR5A"/>
    <property type="match status" value="1"/>
</dbReference>
<feature type="repeat" description="WD" evidence="3">
    <location>
        <begin position="604"/>
        <end position="645"/>
    </location>
</feature>
<evidence type="ECO:0000313" key="6">
    <source>
        <dbReference type="EMBL" id="ABW30947.1"/>
    </source>
</evidence>
<proteinExistence type="predicted"/>
<dbReference type="InterPro" id="IPR036322">
    <property type="entry name" value="WD40_repeat_dom_sf"/>
</dbReference>
<dbReference type="PRINTS" id="PR00320">
    <property type="entry name" value="GPROTEINBRPT"/>
</dbReference>
<evidence type="ECO:0000256" key="3">
    <source>
        <dbReference type="PROSITE-ProRule" id="PRU00221"/>
    </source>
</evidence>
<dbReference type="SUPFAM" id="SSF50978">
    <property type="entry name" value="WD40 repeat-like"/>
    <property type="match status" value="3"/>
</dbReference>
<dbReference type="EMBL" id="CP000828">
    <property type="protein sequence ID" value="ABW30947.1"/>
    <property type="molecule type" value="Genomic_DNA"/>
</dbReference>
<dbReference type="InterPro" id="IPR001680">
    <property type="entry name" value="WD40_rpt"/>
</dbReference>
<feature type="repeat" description="WD" evidence="3">
    <location>
        <begin position="818"/>
        <end position="859"/>
    </location>
</feature>